<dbReference type="SFLD" id="SFLDG01137">
    <property type="entry name" value="C1.6.1:_Phosphoserine_Phosphat"/>
    <property type="match status" value="1"/>
</dbReference>
<comment type="similarity">
    <text evidence="3">Belongs to the HAD-like hydrolase superfamily. SerB family.</text>
</comment>
<evidence type="ECO:0000256" key="2">
    <source>
        <dbReference type="ARBA" id="ARBA00005135"/>
    </source>
</evidence>
<dbReference type="SUPFAM" id="SSF56784">
    <property type="entry name" value="HAD-like"/>
    <property type="match status" value="1"/>
</dbReference>
<dbReference type="PANTHER" id="PTHR43344:SF2">
    <property type="entry name" value="PHOSPHOSERINE PHOSPHATASE"/>
    <property type="match status" value="1"/>
</dbReference>
<evidence type="ECO:0000256" key="6">
    <source>
        <dbReference type="ARBA" id="ARBA00022723"/>
    </source>
</evidence>
<name>A0A1J5SD12_9ZZZZ</name>
<gene>
    <name evidence="11" type="primary">serB_2</name>
    <name evidence="11" type="ORF">GALL_117370</name>
</gene>
<organism evidence="11">
    <name type="scientific">mine drainage metagenome</name>
    <dbReference type="NCBI Taxonomy" id="410659"/>
    <lineage>
        <taxon>unclassified sequences</taxon>
        <taxon>metagenomes</taxon>
        <taxon>ecological metagenomes</taxon>
    </lineage>
</organism>
<dbReference type="GO" id="GO:0000287">
    <property type="term" value="F:magnesium ion binding"/>
    <property type="evidence" value="ECO:0007669"/>
    <property type="project" value="TreeGrafter"/>
</dbReference>
<dbReference type="NCBIfam" id="TIGR00338">
    <property type="entry name" value="serB"/>
    <property type="match status" value="1"/>
</dbReference>
<evidence type="ECO:0000256" key="8">
    <source>
        <dbReference type="ARBA" id="ARBA00022842"/>
    </source>
</evidence>
<comment type="caution">
    <text evidence="11">The sequence shown here is derived from an EMBL/GenBank/DDBJ whole genome shotgun (WGS) entry which is preliminary data.</text>
</comment>
<dbReference type="NCBIfam" id="TIGR01488">
    <property type="entry name" value="HAD-SF-IB"/>
    <property type="match status" value="1"/>
</dbReference>
<comment type="cofactor">
    <cofactor evidence="1">
        <name>Mg(2+)</name>
        <dbReference type="ChEBI" id="CHEBI:18420"/>
    </cofactor>
</comment>
<evidence type="ECO:0000313" key="11">
    <source>
        <dbReference type="EMBL" id="OIR06263.1"/>
    </source>
</evidence>
<dbReference type="InterPro" id="IPR023214">
    <property type="entry name" value="HAD_sf"/>
</dbReference>
<dbReference type="GO" id="GO:0036424">
    <property type="term" value="F:L-phosphoserine phosphatase activity"/>
    <property type="evidence" value="ECO:0007669"/>
    <property type="project" value="InterPro"/>
</dbReference>
<sequence length="296" mass="31287">MEYVLTLVSPPDGLDEATLARVQSALRDLGADTLAPAWLQRGRAADLPFGLFSACQAEAAARQALDGLPVDLIAQPARGRRKALLVADMDSTMVSGETLDDLADYAGLKEHIAAITARAMNGEIDFKDALRERVGLLAGLSAEHLEATFQRIAFMPGARTLVQTMKAHGARAVLVSGGFKYFTSRVAAHCGFDRDLANELEIAEDRLTGRVIDPILDRATKLETLIGEAAALGLPLAQTLAVGDGANDLDMLRAAGLGVAYHAKPVVAAEARARIDHGDLTALLFAQGYTAGQFVG</sequence>
<proteinExistence type="inferred from homology"/>
<accession>A0A1J5SD12</accession>
<dbReference type="InterPro" id="IPR050582">
    <property type="entry name" value="HAD-like_SerB"/>
</dbReference>
<dbReference type="InterPro" id="IPR036412">
    <property type="entry name" value="HAD-like_sf"/>
</dbReference>
<evidence type="ECO:0000256" key="5">
    <source>
        <dbReference type="ARBA" id="ARBA00022605"/>
    </source>
</evidence>
<comment type="pathway">
    <text evidence="2">Amino-acid biosynthesis; L-serine biosynthesis; L-serine from 3-phospho-D-glycerate: step 3/3.</text>
</comment>
<evidence type="ECO:0000256" key="4">
    <source>
        <dbReference type="ARBA" id="ARBA00012640"/>
    </source>
</evidence>
<dbReference type="EC" id="3.1.3.3" evidence="4"/>
<keyword evidence="8" id="KW-0460">Magnesium</keyword>
<evidence type="ECO:0000256" key="1">
    <source>
        <dbReference type="ARBA" id="ARBA00001946"/>
    </source>
</evidence>
<keyword evidence="9" id="KW-0718">Serine biosynthesis</keyword>
<keyword evidence="5" id="KW-0028">Amino-acid biosynthesis</keyword>
<dbReference type="AlphaFoldDB" id="A0A1J5SD12"/>
<evidence type="ECO:0000256" key="3">
    <source>
        <dbReference type="ARBA" id="ARBA00009184"/>
    </source>
</evidence>
<dbReference type="GO" id="GO:0006564">
    <property type="term" value="P:L-serine biosynthetic process"/>
    <property type="evidence" value="ECO:0007669"/>
    <property type="project" value="UniProtKB-KW"/>
</dbReference>
<protein>
    <recommendedName>
        <fullName evidence="4">phosphoserine phosphatase</fullName>
        <ecNumber evidence="4">3.1.3.3</ecNumber>
    </recommendedName>
    <alternativeName>
        <fullName evidence="10">O-phosphoserine phosphohydrolase</fullName>
    </alternativeName>
</protein>
<dbReference type="Pfam" id="PF12710">
    <property type="entry name" value="HAD"/>
    <property type="match status" value="1"/>
</dbReference>
<dbReference type="SFLD" id="SFLDF00029">
    <property type="entry name" value="phosphoserine_phosphatase"/>
    <property type="match status" value="1"/>
</dbReference>
<dbReference type="UniPathway" id="UPA00135">
    <property type="reaction ID" value="UER00198"/>
</dbReference>
<dbReference type="SFLD" id="SFLDG01136">
    <property type="entry name" value="C1.6:_Phosphoserine_Phosphatas"/>
    <property type="match status" value="1"/>
</dbReference>
<keyword evidence="7 11" id="KW-0378">Hydrolase</keyword>
<dbReference type="InterPro" id="IPR004469">
    <property type="entry name" value="PSP"/>
</dbReference>
<reference evidence="11" key="1">
    <citation type="submission" date="2016-10" db="EMBL/GenBank/DDBJ databases">
        <title>Sequence of Gallionella enrichment culture.</title>
        <authorList>
            <person name="Poehlein A."/>
            <person name="Muehling M."/>
            <person name="Daniel R."/>
        </authorList>
    </citation>
    <scope>NUCLEOTIDE SEQUENCE</scope>
</reference>
<dbReference type="Gene3D" id="3.40.50.1000">
    <property type="entry name" value="HAD superfamily/HAD-like"/>
    <property type="match status" value="1"/>
</dbReference>
<dbReference type="SFLD" id="SFLDS00003">
    <property type="entry name" value="Haloacid_Dehalogenase"/>
    <property type="match status" value="1"/>
</dbReference>
<dbReference type="CDD" id="cd07500">
    <property type="entry name" value="HAD_PSP"/>
    <property type="match status" value="1"/>
</dbReference>
<evidence type="ECO:0000256" key="10">
    <source>
        <dbReference type="ARBA" id="ARBA00031693"/>
    </source>
</evidence>
<evidence type="ECO:0000256" key="7">
    <source>
        <dbReference type="ARBA" id="ARBA00022801"/>
    </source>
</evidence>
<dbReference type="PANTHER" id="PTHR43344">
    <property type="entry name" value="PHOSPHOSERINE PHOSPHATASE"/>
    <property type="match status" value="1"/>
</dbReference>
<evidence type="ECO:0000256" key="9">
    <source>
        <dbReference type="ARBA" id="ARBA00023299"/>
    </source>
</evidence>
<dbReference type="GO" id="GO:0005737">
    <property type="term" value="C:cytoplasm"/>
    <property type="evidence" value="ECO:0007669"/>
    <property type="project" value="TreeGrafter"/>
</dbReference>
<dbReference type="EMBL" id="MLJW01000045">
    <property type="protein sequence ID" value="OIR06263.1"/>
    <property type="molecule type" value="Genomic_DNA"/>
</dbReference>
<keyword evidence="6" id="KW-0479">Metal-binding</keyword>